<dbReference type="AlphaFoldDB" id="A0A6A4HVC5"/>
<dbReference type="EMBL" id="ML769435">
    <property type="protein sequence ID" value="KAE9402419.1"/>
    <property type="molecule type" value="Genomic_DNA"/>
</dbReference>
<organism evidence="1 2">
    <name type="scientific">Gymnopus androsaceus JB14</name>
    <dbReference type="NCBI Taxonomy" id="1447944"/>
    <lineage>
        <taxon>Eukaryota</taxon>
        <taxon>Fungi</taxon>
        <taxon>Dikarya</taxon>
        <taxon>Basidiomycota</taxon>
        <taxon>Agaricomycotina</taxon>
        <taxon>Agaricomycetes</taxon>
        <taxon>Agaricomycetidae</taxon>
        <taxon>Agaricales</taxon>
        <taxon>Marasmiineae</taxon>
        <taxon>Omphalotaceae</taxon>
        <taxon>Gymnopus</taxon>
    </lineage>
</organism>
<protein>
    <recommendedName>
        <fullName evidence="3">Reverse transcriptase zinc-binding domain-containing protein</fullName>
    </recommendedName>
</protein>
<gene>
    <name evidence="1" type="ORF">BT96DRAFT_816583</name>
</gene>
<dbReference type="Proteomes" id="UP000799118">
    <property type="component" value="Unassembled WGS sequence"/>
</dbReference>
<evidence type="ECO:0000313" key="1">
    <source>
        <dbReference type="EMBL" id="KAE9402419.1"/>
    </source>
</evidence>
<sequence>YKAIREQQMKKYNANIAKAQVSMRRLHKKNPTRDEIWKGIRHKDLSRETWYFLTMLTHDDSIDKPELWEQARCRRCQTTESSTHILTECQCNRQEVIWNLAKEIWEKKGYQWRKPDLGDILTCALPKFSKNKNGQGDSRLYQILISESARLVWLIRNNRVINKRAQEMSAMEVKNQWIAVMDKQLTLDWDMMHPRFEKKALPKNLGRGPPQ</sequence>
<evidence type="ECO:0008006" key="3">
    <source>
        <dbReference type="Google" id="ProtNLM"/>
    </source>
</evidence>
<reference evidence="1" key="1">
    <citation type="journal article" date="2019" name="Environ. Microbiol.">
        <title>Fungal ecological strategies reflected in gene transcription - a case study of two litter decomposers.</title>
        <authorList>
            <person name="Barbi F."/>
            <person name="Kohler A."/>
            <person name="Barry K."/>
            <person name="Baskaran P."/>
            <person name="Daum C."/>
            <person name="Fauchery L."/>
            <person name="Ihrmark K."/>
            <person name="Kuo A."/>
            <person name="LaButti K."/>
            <person name="Lipzen A."/>
            <person name="Morin E."/>
            <person name="Grigoriev I.V."/>
            <person name="Henrissat B."/>
            <person name="Lindahl B."/>
            <person name="Martin F."/>
        </authorList>
    </citation>
    <scope>NUCLEOTIDE SEQUENCE</scope>
    <source>
        <strain evidence="1">JB14</strain>
    </source>
</reference>
<proteinExistence type="predicted"/>
<name>A0A6A4HVC5_9AGAR</name>
<keyword evidence="2" id="KW-1185">Reference proteome</keyword>
<evidence type="ECO:0000313" key="2">
    <source>
        <dbReference type="Proteomes" id="UP000799118"/>
    </source>
</evidence>
<accession>A0A6A4HVC5</accession>
<feature type="non-terminal residue" evidence="1">
    <location>
        <position position="1"/>
    </location>
</feature>
<dbReference type="OrthoDB" id="3031569at2759"/>